<organism evidence="1 2">
    <name type="scientific">Clostridium tarantellae</name>
    <dbReference type="NCBI Taxonomy" id="39493"/>
    <lineage>
        <taxon>Bacteria</taxon>
        <taxon>Bacillati</taxon>
        <taxon>Bacillota</taxon>
        <taxon>Clostridia</taxon>
        <taxon>Eubacteriales</taxon>
        <taxon>Clostridiaceae</taxon>
        <taxon>Clostridium</taxon>
    </lineage>
</organism>
<proteinExistence type="predicted"/>
<protein>
    <submittedName>
        <fullName evidence="1">Uncharacterized protein</fullName>
    </submittedName>
</protein>
<gene>
    <name evidence="1" type="ORF">GBZ86_07500</name>
</gene>
<name>A0A6I1MRT5_9CLOT</name>
<dbReference type="AlphaFoldDB" id="A0A6I1MRT5"/>
<sequence length="128" mass="14719">MFTNYNLNDGKNMPLNTLNISTEDTNIEEIIEYNKQISVFNNGDFNVEFLIIYKINEEDIILKSGIFNKGFTRYIGIPTNITSFYLTITIINSSSMEKLAFSNTVTFTEDVDFEVAGNFSDFNVYRKS</sequence>
<comment type="caution">
    <text evidence="1">The sequence shown here is derived from an EMBL/GenBank/DDBJ whole genome shotgun (WGS) entry which is preliminary data.</text>
</comment>
<dbReference type="RefSeq" id="WP_152889275.1">
    <property type="nucleotide sequence ID" value="NZ_WHJC01000084.1"/>
</dbReference>
<evidence type="ECO:0000313" key="1">
    <source>
        <dbReference type="EMBL" id="MPQ43601.1"/>
    </source>
</evidence>
<dbReference type="Proteomes" id="UP000430345">
    <property type="component" value="Unassembled WGS sequence"/>
</dbReference>
<keyword evidence="2" id="KW-1185">Reference proteome</keyword>
<reference evidence="1 2" key="1">
    <citation type="submission" date="2019-10" db="EMBL/GenBank/DDBJ databases">
        <title>The Genome Sequence of Clostridium tarantellae Isolated from Fish Brain.</title>
        <authorList>
            <person name="Bano L."/>
            <person name="Kiel M."/>
            <person name="Sales G."/>
            <person name="Doxey A.C."/>
            <person name="Mansfield M.J."/>
            <person name="Schiavone M."/>
            <person name="Rossetto O."/>
            <person name="Pirazzini M."/>
            <person name="Dobrindt U."/>
            <person name="Montecucco C."/>
        </authorList>
    </citation>
    <scope>NUCLEOTIDE SEQUENCE [LARGE SCALE GENOMIC DNA]</scope>
    <source>
        <strain evidence="1 2">DSM 3997</strain>
    </source>
</reference>
<accession>A0A6I1MRT5</accession>
<dbReference type="EMBL" id="WHJC01000084">
    <property type="protein sequence ID" value="MPQ43601.1"/>
    <property type="molecule type" value="Genomic_DNA"/>
</dbReference>
<evidence type="ECO:0000313" key="2">
    <source>
        <dbReference type="Proteomes" id="UP000430345"/>
    </source>
</evidence>